<dbReference type="Gene3D" id="1.10.418.10">
    <property type="entry name" value="Calponin-like domain"/>
    <property type="match status" value="1"/>
</dbReference>
<accession>A0A8H6HIQ3</accession>
<dbReference type="Proteomes" id="UP000521943">
    <property type="component" value="Unassembled WGS sequence"/>
</dbReference>
<name>A0A8H6HIQ3_9AGAR</name>
<gene>
    <name evidence="1" type="ORF">DFP72DRAFT_854164</name>
</gene>
<sequence length="152" mass="17411">MENVYPLGIQTCDSIVVIPSQTLSDADYNMLHATPDGGERHPSPWYVHSPLPSYTPTGAPRYVPQPIDIPMARVKMSMSAKHEYEYVTNYKVLQNVFKSKRVDNGGLFGPIDGTRMEECCWVEFRGSSKAFPFVLPPTIRFRQPDRVQWKFR</sequence>
<protein>
    <submittedName>
        <fullName evidence="1">Uncharacterized protein</fullName>
    </submittedName>
</protein>
<dbReference type="AlphaFoldDB" id="A0A8H6HIQ3"/>
<keyword evidence="2" id="KW-1185">Reference proteome</keyword>
<evidence type="ECO:0000313" key="2">
    <source>
        <dbReference type="Proteomes" id="UP000521943"/>
    </source>
</evidence>
<dbReference type="OrthoDB" id="1924069at2759"/>
<proteinExistence type="predicted"/>
<dbReference type="EMBL" id="JACGCI010000078">
    <property type="protein sequence ID" value="KAF6747774.1"/>
    <property type="molecule type" value="Genomic_DNA"/>
</dbReference>
<organism evidence="1 2">
    <name type="scientific">Ephemerocybe angulata</name>
    <dbReference type="NCBI Taxonomy" id="980116"/>
    <lineage>
        <taxon>Eukaryota</taxon>
        <taxon>Fungi</taxon>
        <taxon>Dikarya</taxon>
        <taxon>Basidiomycota</taxon>
        <taxon>Agaricomycotina</taxon>
        <taxon>Agaricomycetes</taxon>
        <taxon>Agaricomycetidae</taxon>
        <taxon>Agaricales</taxon>
        <taxon>Agaricineae</taxon>
        <taxon>Psathyrellaceae</taxon>
        <taxon>Ephemerocybe</taxon>
    </lineage>
</organism>
<evidence type="ECO:0000313" key="1">
    <source>
        <dbReference type="EMBL" id="KAF6747774.1"/>
    </source>
</evidence>
<reference evidence="1 2" key="1">
    <citation type="submission" date="2020-07" db="EMBL/GenBank/DDBJ databases">
        <title>Comparative genomics of pyrophilous fungi reveals a link between fire events and developmental genes.</title>
        <authorList>
            <consortium name="DOE Joint Genome Institute"/>
            <person name="Steindorff A.S."/>
            <person name="Carver A."/>
            <person name="Calhoun S."/>
            <person name="Stillman K."/>
            <person name="Liu H."/>
            <person name="Lipzen A."/>
            <person name="Pangilinan J."/>
            <person name="Labutti K."/>
            <person name="Bruns T.D."/>
            <person name="Grigoriev I.V."/>
        </authorList>
    </citation>
    <scope>NUCLEOTIDE SEQUENCE [LARGE SCALE GENOMIC DNA]</scope>
    <source>
        <strain evidence="1 2">CBS 144469</strain>
    </source>
</reference>
<comment type="caution">
    <text evidence="1">The sequence shown here is derived from an EMBL/GenBank/DDBJ whole genome shotgun (WGS) entry which is preliminary data.</text>
</comment>
<dbReference type="InterPro" id="IPR036872">
    <property type="entry name" value="CH_dom_sf"/>
</dbReference>